<protein>
    <recommendedName>
        <fullName evidence="2">SGNH domain-containing protein</fullName>
    </recommendedName>
</protein>
<name>A0ABP5FUX1_9MICC</name>
<dbReference type="InterPro" id="IPR050879">
    <property type="entry name" value="Acyltransferase_3"/>
</dbReference>
<reference evidence="4" key="1">
    <citation type="journal article" date="2019" name="Int. J. Syst. Evol. Microbiol.">
        <title>The Global Catalogue of Microorganisms (GCM) 10K type strain sequencing project: providing services to taxonomists for standard genome sequencing and annotation.</title>
        <authorList>
            <consortium name="The Broad Institute Genomics Platform"/>
            <consortium name="The Broad Institute Genome Sequencing Center for Infectious Disease"/>
            <person name="Wu L."/>
            <person name="Ma J."/>
        </authorList>
    </citation>
    <scope>NUCLEOTIDE SEQUENCE [LARGE SCALE GENOMIC DNA]</scope>
    <source>
        <strain evidence="4">JCM 13595</strain>
    </source>
</reference>
<dbReference type="RefSeq" id="WP_343956657.1">
    <property type="nucleotide sequence ID" value="NZ_BAAAMN010000017.1"/>
</dbReference>
<dbReference type="Pfam" id="PF19040">
    <property type="entry name" value="SGNH"/>
    <property type="match status" value="1"/>
</dbReference>
<feature type="transmembrane region" description="Helical" evidence="1">
    <location>
        <begin position="64"/>
        <end position="86"/>
    </location>
</feature>
<sequence length="456" mass="49879">MLGWLGLFMVVSTGFIFDGGQQFPGPLALWPLLGLAFVLCAAPQDGDPGRGSVTKLLNNRVFNWIGDYSYALYLWHWPLLIFYLAIRDREAIGIRGGLVILTVAVVLSLVLNQLVERPIQAWRRKANGHRANTVPLAVGLVVMLVFSNVVANHLLTTQQADDRQETGYALDPEQYPGALTTAADGPEAPEVENYEPHGQELAGVQQEYKTQACEQDGDNAPDSYEVTLCKDPDAPENPSATVVLAPDSHAGHWEHTFRTLGEEYNWEVLLAIKSGCNFSGVPNEPGNNYCHMWNDNFVQYLETEDVDLVVAPGTQMYSRPAEEGFADGAQQRWEQIEATDTPLLLIRGLIRPGGTNGTADCLASGNPPAECGGMAGDAYESNPIEQVDLADTTHTLDMNPYVCPGVDEGRDTACSAVVGNVAVWYDNSHITPQYATTLAPIMENHLQELYPELFDS</sequence>
<keyword evidence="1" id="KW-0472">Membrane</keyword>
<feature type="transmembrane region" description="Helical" evidence="1">
    <location>
        <begin position="24"/>
        <end position="43"/>
    </location>
</feature>
<feature type="domain" description="SGNH" evidence="2">
    <location>
        <begin position="213"/>
        <end position="443"/>
    </location>
</feature>
<keyword evidence="4" id="KW-1185">Reference proteome</keyword>
<dbReference type="PANTHER" id="PTHR23028">
    <property type="entry name" value="ACETYLTRANSFERASE"/>
    <property type="match status" value="1"/>
</dbReference>
<keyword evidence="1" id="KW-0812">Transmembrane</keyword>
<dbReference type="PANTHER" id="PTHR23028:SF53">
    <property type="entry name" value="ACYL_TRANSF_3 DOMAIN-CONTAINING PROTEIN"/>
    <property type="match status" value="1"/>
</dbReference>
<dbReference type="EMBL" id="BAAAMN010000017">
    <property type="protein sequence ID" value="GAA2032780.1"/>
    <property type="molecule type" value="Genomic_DNA"/>
</dbReference>
<evidence type="ECO:0000313" key="4">
    <source>
        <dbReference type="Proteomes" id="UP001501461"/>
    </source>
</evidence>
<evidence type="ECO:0000259" key="2">
    <source>
        <dbReference type="Pfam" id="PF19040"/>
    </source>
</evidence>
<accession>A0ABP5FUX1</accession>
<keyword evidence="1" id="KW-1133">Transmembrane helix</keyword>
<evidence type="ECO:0000256" key="1">
    <source>
        <dbReference type="SAM" id="Phobius"/>
    </source>
</evidence>
<gene>
    <name evidence="3" type="ORF">GCM10009720_11480</name>
</gene>
<feature type="transmembrane region" description="Helical" evidence="1">
    <location>
        <begin position="136"/>
        <end position="155"/>
    </location>
</feature>
<dbReference type="Proteomes" id="UP001501461">
    <property type="component" value="Unassembled WGS sequence"/>
</dbReference>
<comment type="caution">
    <text evidence="3">The sequence shown here is derived from an EMBL/GenBank/DDBJ whole genome shotgun (WGS) entry which is preliminary data.</text>
</comment>
<organism evidence="3 4">
    <name type="scientific">Yaniella flava</name>
    <dbReference type="NCBI Taxonomy" id="287930"/>
    <lineage>
        <taxon>Bacteria</taxon>
        <taxon>Bacillati</taxon>
        <taxon>Actinomycetota</taxon>
        <taxon>Actinomycetes</taxon>
        <taxon>Micrococcales</taxon>
        <taxon>Micrococcaceae</taxon>
        <taxon>Yaniella</taxon>
    </lineage>
</organism>
<feature type="transmembrane region" description="Helical" evidence="1">
    <location>
        <begin position="92"/>
        <end position="115"/>
    </location>
</feature>
<proteinExistence type="predicted"/>
<dbReference type="InterPro" id="IPR043968">
    <property type="entry name" value="SGNH"/>
</dbReference>
<evidence type="ECO:0000313" key="3">
    <source>
        <dbReference type="EMBL" id="GAA2032780.1"/>
    </source>
</evidence>